<dbReference type="Gene3D" id="3.40.630.40">
    <property type="entry name" value="Zn-dependent exopeptidases"/>
    <property type="match status" value="1"/>
</dbReference>
<dbReference type="RefSeq" id="WP_025512801.1">
    <property type="nucleotide sequence ID" value="NZ_CP016340.1"/>
</dbReference>
<dbReference type="InterPro" id="IPR007709">
    <property type="entry name" value="N-FG_amidohydro"/>
</dbReference>
<evidence type="ECO:0000313" key="2">
    <source>
        <dbReference type="Proteomes" id="UP000076825"/>
    </source>
</evidence>
<dbReference type="EC" id="3.5.1.68" evidence="1"/>
<dbReference type="GO" id="GO:0050129">
    <property type="term" value="F:N-formylglutamate deformylase activity"/>
    <property type="evidence" value="ECO:0007669"/>
    <property type="project" value="UniProtKB-EC"/>
</dbReference>
<gene>
    <name evidence="1" type="primary">hutG</name>
    <name evidence="1" type="ORF">SAMEA3906487_02114</name>
</gene>
<dbReference type="EMBL" id="LT546645">
    <property type="protein sequence ID" value="SAI70227.1"/>
    <property type="molecule type" value="Genomic_DNA"/>
</dbReference>
<dbReference type="Proteomes" id="UP000076825">
    <property type="component" value="Chromosome 1"/>
</dbReference>
<dbReference type="KEGG" id="btrm:SAMEA390648702114"/>
<reference evidence="1 2" key="1">
    <citation type="submission" date="2016-04" db="EMBL/GenBank/DDBJ databases">
        <authorList>
            <consortium name="Pathogen Informatics"/>
        </authorList>
    </citation>
    <scope>NUCLEOTIDE SEQUENCE [LARGE SCALE GENOMIC DNA]</scope>
    <source>
        <strain evidence="1 2">H044680328</strain>
    </source>
</reference>
<keyword evidence="1" id="KW-0378">Hydrolase</keyword>
<name>A0A157R670_9BORD</name>
<accession>A0A157R670</accession>
<dbReference type="OrthoDB" id="8716700at2"/>
<dbReference type="AlphaFoldDB" id="A0A157R670"/>
<dbReference type="GeneID" id="56590611"/>
<dbReference type="Pfam" id="PF05013">
    <property type="entry name" value="FGase"/>
    <property type="match status" value="1"/>
</dbReference>
<evidence type="ECO:0000313" key="1">
    <source>
        <dbReference type="EMBL" id="SAI70227.1"/>
    </source>
</evidence>
<proteinExistence type="predicted"/>
<keyword evidence="2" id="KW-1185">Reference proteome</keyword>
<dbReference type="eggNOG" id="COG3741">
    <property type="taxonomic scope" value="Bacteria"/>
</dbReference>
<dbReference type="NCBIfam" id="TIGR02017">
    <property type="entry name" value="hutG_amidohyd"/>
    <property type="match status" value="1"/>
</dbReference>
<dbReference type="SUPFAM" id="SSF53187">
    <property type="entry name" value="Zn-dependent exopeptidases"/>
    <property type="match status" value="1"/>
</dbReference>
<dbReference type="InterPro" id="IPR010247">
    <property type="entry name" value="HutG_amidohyd"/>
</dbReference>
<protein>
    <submittedName>
        <fullName evidence="1">N-formylglutamate amidohydrolase</fullName>
        <ecNumber evidence="1">3.5.1.68</ecNumber>
    </submittedName>
</protein>
<organism evidence="1 2">
    <name type="scientific">Bordetella trematum</name>
    <dbReference type="NCBI Taxonomy" id="123899"/>
    <lineage>
        <taxon>Bacteria</taxon>
        <taxon>Pseudomonadati</taxon>
        <taxon>Pseudomonadota</taxon>
        <taxon>Betaproteobacteria</taxon>
        <taxon>Burkholderiales</taxon>
        <taxon>Alcaligenaceae</taxon>
        <taxon>Bordetella</taxon>
    </lineage>
</organism>
<dbReference type="STRING" id="123899.SAMEA3906487_02114"/>
<dbReference type="PATRIC" id="fig|123899.6.peg.2110"/>
<sequence length="264" mass="28975">MTALYALSRGDAPLLINLPHVGTWVPPELRAHLLPEAQCVPDTDWHVDRLYDFARGLGVTLMAATHSRYVIDLNRDPQGGALYPGASNTELCPTSRFDGGPVWADSAAQAPALSVALRRERYFTPYHARLDAELQRLHARHGYAILLDGHSIISRCERFFDGQLPDLNLGTADGASCAPSLQAEASAVLQEAAGFSAVTNGRFKGGWITRHYGRPAQGYHALQLEMALSAYMTEAPPYHFEPERAAALTAVLHRLVERLLAWQP</sequence>